<accession>A0A2P2PTQ4</accession>
<organism evidence="1">
    <name type="scientific">Rhizophora mucronata</name>
    <name type="common">Asiatic mangrove</name>
    <dbReference type="NCBI Taxonomy" id="61149"/>
    <lineage>
        <taxon>Eukaryota</taxon>
        <taxon>Viridiplantae</taxon>
        <taxon>Streptophyta</taxon>
        <taxon>Embryophyta</taxon>
        <taxon>Tracheophyta</taxon>
        <taxon>Spermatophyta</taxon>
        <taxon>Magnoliopsida</taxon>
        <taxon>eudicotyledons</taxon>
        <taxon>Gunneridae</taxon>
        <taxon>Pentapetalae</taxon>
        <taxon>rosids</taxon>
        <taxon>fabids</taxon>
        <taxon>Malpighiales</taxon>
        <taxon>Rhizophoraceae</taxon>
        <taxon>Rhizophora</taxon>
    </lineage>
</organism>
<dbReference type="AlphaFoldDB" id="A0A2P2PTQ4"/>
<reference evidence="1" key="1">
    <citation type="submission" date="2018-02" db="EMBL/GenBank/DDBJ databases">
        <title>Rhizophora mucronata_Transcriptome.</title>
        <authorList>
            <person name="Meera S.P."/>
            <person name="Sreeshan A."/>
            <person name="Augustine A."/>
        </authorList>
    </citation>
    <scope>NUCLEOTIDE SEQUENCE</scope>
    <source>
        <tissue evidence="1">Leaf</tissue>
    </source>
</reference>
<protein>
    <submittedName>
        <fullName evidence="1">Uncharacterized protein</fullName>
    </submittedName>
</protein>
<dbReference type="EMBL" id="GGEC01077627">
    <property type="protein sequence ID" value="MBX58111.1"/>
    <property type="molecule type" value="Transcribed_RNA"/>
</dbReference>
<sequence length="43" mass="5188">MQYCMNVQKIDYDSIFLPLLTFSDMDNMNCYNLGCSFFEKRFT</sequence>
<evidence type="ECO:0000313" key="1">
    <source>
        <dbReference type="EMBL" id="MBX58111.1"/>
    </source>
</evidence>
<proteinExistence type="predicted"/>
<name>A0A2P2PTQ4_RHIMU</name>